<name>M7N6P9_9BACT</name>
<accession>M7N6P9</accession>
<sequence length="47" mass="5657">MPDLRQVPFIIDTVDRIPMYQALPILYFICWVKLFDMISIQLIDTNR</sequence>
<gene>
    <name evidence="2" type="ORF">ADICEAN_00549</name>
</gene>
<keyword evidence="1" id="KW-1133">Transmembrane helix</keyword>
<proteinExistence type="predicted"/>
<evidence type="ECO:0000313" key="2">
    <source>
        <dbReference type="EMBL" id="EMR04263.1"/>
    </source>
</evidence>
<evidence type="ECO:0000256" key="1">
    <source>
        <dbReference type="SAM" id="Phobius"/>
    </source>
</evidence>
<protein>
    <submittedName>
        <fullName evidence="2">Uncharacterized protein</fullName>
    </submittedName>
</protein>
<keyword evidence="3" id="KW-1185">Reference proteome</keyword>
<evidence type="ECO:0000313" key="3">
    <source>
        <dbReference type="Proteomes" id="UP000011910"/>
    </source>
</evidence>
<dbReference type="AlphaFoldDB" id="M7N6P9"/>
<organism evidence="2 3">
    <name type="scientific">Cesiribacter andamanensis AMV16</name>
    <dbReference type="NCBI Taxonomy" id="1279009"/>
    <lineage>
        <taxon>Bacteria</taxon>
        <taxon>Pseudomonadati</taxon>
        <taxon>Bacteroidota</taxon>
        <taxon>Cytophagia</taxon>
        <taxon>Cytophagales</taxon>
        <taxon>Cesiribacteraceae</taxon>
        <taxon>Cesiribacter</taxon>
    </lineage>
</organism>
<feature type="transmembrane region" description="Helical" evidence="1">
    <location>
        <begin position="25"/>
        <end position="43"/>
    </location>
</feature>
<keyword evidence="1" id="KW-0472">Membrane</keyword>
<reference evidence="2 3" key="1">
    <citation type="journal article" date="2013" name="Genome Announc.">
        <title>Draft Genome Sequence of Cesiribacter andamanensis Strain AMV16T, Isolated from a Soil Sample from a Mud Volcano in the Andaman Islands, India.</title>
        <authorList>
            <person name="Shivaji S."/>
            <person name="Ara S."/>
            <person name="Begum Z."/>
            <person name="Srinivas T.N."/>
            <person name="Singh A."/>
            <person name="Kumar Pinnaka A."/>
        </authorList>
    </citation>
    <scope>NUCLEOTIDE SEQUENCE [LARGE SCALE GENOMIC DNA]</scope>
    <source>
        <strain evidence="2 3">AMV16</strain>
    </source>
</reference>
<keyword evidence="1" id="KW-0812">Transmembrane</keyword>
<comment type="caution">
    <text evidence="2">The sequence shown here is derived from an EMBL/GenBank/DDBJ whole genome shotgun (WGS) entry which is preliminary data.</text>
</comment>
<dbReference type="Proteomes" id="UP000011910">
    <property type="component" value="Unassembled WGS sequence"/>
</dbReference>
<dbReference type="EMBL" id="AODQ01000008">
    <property type="protein sequence ID" value="EMR04263.1"/>
    <property type="molecule type" value="Genomic_DNA"/>
</dbReference>